<dbReference type="InParanoid" id="A0A5J5ET39"/>
<name>A0A5J5ET39_9PEZI</name>
<dbReference type="Proteomes" id="UP000326924">
    <property type="component" value="Unassembled WGS sequence"/>
</dbReference>
<evidence type="ECO:0000256" key="1">
    <source>
        <dbReference type="SAM" id="MobiDB-lite"/>
    </source>
</evidence>
<evidence type="ECO:0000313" key="3">
    <source>
        <dbReference type="EMBL" id="KAA8902840.1"/>
    </source>
</evidence>
<dbReference type="AlphaFoldDB" id="A0A5J5ET39"/>
<reference evidence="3 4" key="1">
    <citation type="submission" date="2019-09" db="EMBL/GenBank/DDBJ databases">
        <title>Draft genome of the ectomycorrhizal ascomycete Sphaerosporella brunnea.</title>
        <authorList>
            <consortium name="DOE Joint Genome Institute"/>
            <person name="Benucci G.M."/>
            <person name="Marozzi G."/>
            <person name="Antonielli L."/>
            <person name="Sanchez S."/>
            <person name="Marco P."/>
            <person name="Wang X."/>
            <person name="Falini L.B."/>
            <person name="Barry K."/>
            <person name="Haridas S."/>
            <person name="Lipzen A."/>
            <person name="Labutti K."/>
            <person name="Grigoriev I.V."/>
            <person name="Murat C."/>
            <person name="Martin F."/>
            <person name="Albertini E."/>
            <person name="Donnini D."/>
            <person name="Bonito G."/>
        </authorList>
    </citation>
    <scope>NUCLEOTIDE SEQUENCE [LARGE SCALE GENOMIC DNA]</scope>
    <source>
        <strain evidence="3 4">Sb_GMNB300</strain>
    </source>
</reference>
<comment type="caution">
    <text evidence="3">The sequence shown here is derived from an EMBL/GenBank/DDBJ whole genome shotgun (WGS) entry which is preliminary data.</text>
</comment>
<evidence type="ECO:0000313" key="2">
    <source>
        <dbReference type="EMBL" id="KAA8892596.1"/>
    </source>
</evidence>
<keyword evidence="4" id="KW-1185">Reference proteome</keyword>
<evidence type="ECO:0000313" key="4">
    <source>
        <dbReference type="Proteomes" id="UP000326924"/>
    </source>
</evidence>
<gene>
    <name evidence="2" type="ORF">FN846DRAFT_1026155</name>
    <name evidence="3" type="ORF">FN846DRAFT_891363</name>
</gene>
<accession>A0A5J5ET39</accession>
<proteinExistence type="predicted"/>
<dbReference type="EMBL" id="VXIS01000126">
    <property type="protein sequence ID" value="KAA8902840.1"/>
    <property type="molecule type" value="Genomic_DNA"/>
</dbReference>
<dbReference type="EMBL" id="VXIS01000688">
    <property type="protein sequence ID" value="KAA8892596.1"/>
    <property type="molecule type" value="Genomic_DNA"/>
</dbReference>
<feature type="compositionally biased region" description="Basic and acidic residues" evidence="1">
    <location>
        <begin position="26"/>
        <end position="41"/>
    </location>
</feature>
<sequence length="140" mass="15898">MGGDLILSEQTTARAQKAFAKKRCSHEKNADRPKKPVRNSESESESESECQCKDDSLKRPAVRWAADNERLVWKPLELLKQHDMLRKASWKGPNETTRRAGKIGASKQLAIFLVSDESPYKEAIAAAKEEEGQREYNRIL</sequence>
<protein>
    <submittedName>
        <fullName evidence="3">Uncharacterized protein</fullName>
    </submittedName>
</protein>
<feature type="region of interest" description="Disordered" evidence="1">
    <location>
        <begin position="16"/>
        <end position="56"/>
    </location>
</feature>
<organism evidence="3 4">
    <name type="scientific">Sphaerosporella brunnea</name>
    <dbReference type="NCBI Taxonomy" id="1250544"/>
    <lineage>
        <taxon>Eukaryota</taxon>
        <taxon>Fungi</taxon>
        <taxon>Dikarya</taxon>
        <taxon>Ascomycota</taxon>
        <taxon>Pezizomycotina</taxon>
        <taxon>Pezizomycetes</taxon>
        <taxon>Pezizales</taxon>
        <taxon>Pyronemataceae</taxon>
        <taxon>Sphaerosporella</taxon>
    </lineage>
</organism>